<dbReference type="PRINTS" id="PR01210">
    <property type="entry name" value="GGTRANSPTASE"/>
</dbReference>
<dbReference type="Pfam" id="PF01019">
    <property type="entry name" value="G_glu_transpept"/>
    <property type="match status" value="1"/>
</dbReference>
<keyword evidence="8" id="KW-1185">Reference proteome</keyword>
<comment type="similarity">
    <text evidence="6">Belongs to the gamma-glutamyltransferase family.</text>
</comment>
<dbReference type="InterPro" id="IPR029055">
    <property type="entry name" value="Ntn_hydrolases_N"/>
</dbReference>
<proteinExistence type="inferred from homology"/>
<feature type="binding site" evidence="5">
    <location>
        <position position="432"/>
    </location>
    <ligand>
        <name>L-glutamate</name>
        <dbReference type="ChEBI" id="CHEBI:29985"/>
    </ligand>
</feature>
<dbReference type="GO" id="GO:0006751">
    <property type="term" value="P:glutathione catabolic process"/>
    <property type="evidence" value="ECO:0007669"/>
    <property type="project" value="UniProtKB-UniRule"/>
</dbReference>
<evidence type="ECO:0000313" key="7">
    <source>
        <dbReference type="EMBL" id="UUX50601.1"/>
    </source>
</evidence>
<dbReference type="KEGG" id="naci:NUH88_02655"/>
<evidence type="ECO:0000256" key="5">
    <source>
        <dbReference type="PIRSR" id="PIRSR600101-2"/>
    </source>
</evidence>
<evidence type="ECO:0000256" key="1">
    <source>
        <dbReference type="ARBA" id="ARBA00001049"/>
    </source>
</evidence>
<dbReference type="Gene3D" id="1.10.246.130">
    <property type="match status" value="1"/>
</dbReference>
<dbReference type="AlphaFoldDB" id="A0A9J7AVX4"/>
<comment type="catalytic activity">
    <reaction evidence="2 6">
        <text>glutathione + H2O = L-cysteinylglycine + L-glutamate</text>
        <dbReference type="Rhea" id="RHEA:28807"/>
        <dbReference type="ChEBI" id="CHEBI:15377"/>
        <dbReference type="ChEBI" id="CHEBI:29985"/>
        <dbReference type="ChEBI" id="CHEBI:57925"/>
        <dbReference type="ChEBI" id="CHEBI:61694"/>
        <dbReference type="EC" id="3.4.19.13"/>
    </reaction>
</comment>
<dbReference type="Proteomes" id="UP001060336">
    <property type="component" value="Chromosome"/>
</dbReference>
<dbReference type="GO" id="GO:0006750">
    <property type="term" value="P:glutathione biosynthetic process"/>
    <property type="evidence" value="ECO:0007669"/>
    <property type="project" value="UniProtKB-KW"/>
</dbReference>
<comment type="catalytic activity">
    <reaction evidence="1 6">
        <text>an S-substituted glutathione + H2O = an S-substituted L-cysteinylglycine + L-glutamate</text>
        <dbReference type="Rhea" id="RHEA:59468"/>
        <dbReference type="ChEBI" id="CHEBI:15377"/>
        <dbReference type="ChEBI" id="CHEBI:29985"/>
        <dbReference type="ChEBI" id="CHEBI:90779"/>
        <dbReference type="ChEBI" id="CHEBI:143103"/>
        <dbReference type="EC" id="3.4.19.13"/>
    </reaction>
</comment>
<accession>A0A9J7AVX4</accession>
<protein>
    <recommendedName>
        <fullName evidence="6">Glutathione hydrolase proenzyme</fullName>
        <ecNumber evidence="6">2.3.2.2</ecNumber>
        <ecNumber evidence="6">3.4.19.13</ecNumber>
    </recommendedName>
    <component>
        <recommendedName>
            <fullName evidence="6">Glutathione hydrolase large chain</fullName>
        </recommendedName>
    </component>
    <component>
        <recommendedName>
            <fullName evidence="6">Glutathione hydrolase small chain</fullName>
        </recommendedName>
    </component>
</protein>
<evidence type="ECO:0000256" key="4">
    <source>
        <dbReference type="PIRSR" id="PIRSR600101-1"/>
    </source>
</evidence>
<keyword evidence="6" id="KW-0317">Glutathione biosynthesis</keyword>
<dbReference type="PANTHER" id="PTHR43881">
    <property type="entry name" value="GAMMA-GLUTAMYLTRANSPEPTIDASE (AFU_ORTHOLOGUE AFUA_4G13580)"/>
    <property type="match status" value="1"/>
</dbReference>
<dbReference type="NCBIfam" id="TIGR00066">
    <property type="entry name" value="g_glut_trans"/>
    <property type="match status" value="1"/>
</dbReference>
<dbReference type="InterPro" id="IPR052896">
    <property type="entry name" value="GGT-like_enzyme"/>
</dbReference>
<dbReference type="InterPro" id="IPR043137">
    <property type="entry name" value="GGT_ssub_C"/>
</dbReference>
<reference evidence="7" key="1">
    <citation type="submission" date="2022-08" db="EMBL/GenBank/DDBJ databases">
        <title>Nisaea acidiphila sp. nov., isolated from a marine algal debris and emended description of the genus Nisaea Urios et al. 2008.</title>
        <authorList>
            <person name="Kwon K."/>
        </authorList>
    </citation>
    <scope>NUCLEOTIDE SEQUENCE</scope>
    <source>
        <strain evidence="7">MEBiC11861</strain>
    </source>
</reference>
<dbReference type="EC" id="3.4.19.13" evidence="6"/>
<dbReference type="RefSeq" id="WP_257769796.1">
    <property type="nucleotide sequence ID" value="NZ_CP102480.1"/>
</dbReference>
<evidence type="ECO:0000256" key="2">
    <source>
        <dbReference type="ARBA" id="ARBA00001089"/>
    </source>
</evidence>
<dbReference type="Gene3D" id="3.60.20.40">
    <property type="match status" value="1"/>
</dbReference>
<dbReference type="SUPFAM" id="SSF56235">
    <property type="entry name" value="N-terminal nucleophile aminohydrolases (Ntn hydrolases)"/>
    <property type="match status" value="1"/>
</dbReference>
<keyword evidence="6" id="KW-0865">Zymogen</keyword>
<dbReference type="EC" id="2.3.2.2" evidence="6"/>
<keyword evidence="6 7" id="KW-0808">Transferase</keyword>
<comment type="catalytic activity">
    <reaction evidence="3 6">
        <text>an N-terminal (5-L-glutamyl)-[peptide] + an alpha-amino acid = 5-L-glutamyl amino acid + an N-terminal L-alpha-aminoacyl-[peptide]</text>
        <dbReference type="Rhea" id="RHEA:23904"/>
        <dbReference type="Rhea" id="RHEA-COMP:9780"/>
        <dbReference type="Rhea" id="RHEA-COMP:9795"/>
        <dbReference type="ChEBI" id="CHEBI:77644"/>
        <dbReference type="ChEBI" id="CHEBI:78597"/>
        <dbReference type="ChEBI" id="CHEBI:78599"/>
        <dbReference type="ChEBI" id="CHEBI:78608"/>
        <dbReference type="EC" id="2.3.2.2"/>
    </reaction>
</comment>
<sequence>MRNLQLPGRSPVFARNAAIATSHPLATAAGLSILKSGGNAVDAAIAACAVMCVVEPAMTGIGGDCFALYAPKGASKPVALNGSGKAPKAATLAKLKELGIEDEIPLHSPHAVTVPGAIAAWSKLLADHGSKSFAEILAPAIEYAEHGYVVHSRVAFDWEGEVEELAADPDTARVMLVDGKAPKAGSIHSQPQLAETLKKIAAGGRDAFYTGEVAEDMVAKLNSVGGLHTMEDFAAADAEYVEPIRTDYRGYDIYECPPNGQGICALMILNILSGFDVASLSEADRVHLIAEATKIGYNQRNAYVADPKFADVPVEWMLGEEHTAQMRAMVDMTKAGNFKDSDFPVHRDTIYLSCIDEQGNAVSFINSLFSGFGSMIMAPKSGVMLHSRGNSFHVKEGHPNCIEPRKRPMHTIIPGFVFKGGTPVAPFGVMGGQYQSTGQANFISNVVDRGLDMQEAMDAPRSFATTEGVLQVECTFEEATYATLEARGHTLERVDKPIGGSQCIWRDPETGILQAGSDPRKDGHASGY</sequence>
<comment type="pathway">
    <text evidence="6">Sulfur metabolism; glutathione metabolism.</text>
</comment>
<comment type="PTM">
    <text evidence="6">Cleaved by autocatalysis into a large and a small subunit.</text>
</comment>
<dbReference type="InterPro" id="IPR000101">
    <property type="entry name" value="GGT_peptidase"/>
</dbReference>
<dbReference type="EMBL" id="CP102480">
    <property type="protein sequence ID" value="UUX50601.1"/>
    <property type="molecule type" value="Genomic_DNA"/>
</dbReference>
<feature type="active site" description="Nucleophile" evidence="4">
    <location>
        <position position="349"/>
    </location>
</feature>
<keyword evidence="6 7" id="KW-0012">Acyltransferase</keyword>
<dbReference type="GO" id="GO:0103068">
    <property type="term" value="F:leukotriene C4 gamma-glutamyl transferase activity"/>
    <property type="evidence" value="ECO:0007669"/>
    <property type="project" value="UniProtKB-EC"/>
</dbReference>
<name>A0A9J7AVX4_9PROT</name>
<dbReference type="PANTHER" id="PTHR43881:SF1">
    <property type="entry name" value="GAMMA-GLUTAMYLTRANSPEPTIDASE (AFU_ORTHOLOGUE AFUA_4G13580)"/>
    <property type="match status" value="1"/>
</dbReference>
<evidence type="ECO:0000256" key="3">
    <source>
        <dbReference type="ARBA" id="ARBA00047417"/>
    </source>
</evidence>
<comment type="subunit">
    <text evidence="6">This enzyme consists of two polypeptide chains, which are synthesized in precursor form from a single polypeptide.</text>
</comment>
<evidence type="ECO:0000313" key="8">
    <source>
        <dbReference type="Proteomes" id="UP001060336"/>
    </source>
</evidence>
<dbReference type="GO" id="GO:0036374">
    <property type="term" value="F:glutathione hydrolase activity"/>
    <property type="evidence" value="ECO:0007669"/>
    <property type="project" value="UniProtKB-UniRule"/>
</dbReference>
<gene>
    <name evidence="7" type="primary">ggt</name>
    <name evidence="7" type="ORF">NUH88_02655</name>
</gene>
<organism evidence="7 8">
    <name type="scientific">Nisaea acidiphila</name>
    <dbReference type="NCBI Taxonomy" id="1862145"/>
    <lineage>
        <taxon>Bacteria</taxon>
        <taxon>Pseudomonadati</taxon>
        <taxon>Pseudomonadota</taxon>
        <taxon>Alphaproteobacteria</taxon>
        <taxon>Rhodospirillales</taxon>
        <taxon>Thalassobaculaceae</taxon>
        <taxon>Nisaea</taxon>
    </lineage>
</organism>
<evidence type="ECO:0000256" key="6">
    <source>
        <dbReference type="RuleBase" id="RU368036"/>
    </source>
</evidence>
<dbReference type="InterPro" id="IPR043138">
    <property type="entry name" value="GGT_lsub"/>
</dbReference>
<keyword evidence="6" id="KW-0378">Hydrolase</keyword>